<dbReference type="NCBIfam" id="TIGR00786">
    <property type="entry name" value="dctM"/>
    <property type="match status" value="1"/>
</dbReference>
<accession>A0A069NVF9</accession>
<dbReference type="EMBL" id="BMEG01000006">
    <property type="protein sequence ID" value="GGD79019.1"/>
    <property type="molecule type" value="Genomic_DNA"/>
</dbReference>
<feature type="domain" description="TRAP C4-dicarboxylate transport system permease DctM subunit" evidence="8">
    <location>
        <begin position="9"/>
        <end position="412"/>
    </location>
</feature>
<feature type="transmembrane region" description="Helical" evidence="7">
    <location>
        <begin position="163"/>
        <end position="184"/>
    </location>
</feature>
<evidence type="ECO:0000313" key="12">
    <source>
        <dbReference type="Proteomes" id="UP000597138"/>
    </source>
</evidence>
<evidence type="ECO:0000256" key="3">
    <source>
        <dbReference type="ARBA" id="ARBA00022519"/>
    </source>
</evidence>
<feature type="transmembrane region" description="Helical" evidence="7">
    <location>
        <begin position="392"/>
        <end position="412"/>
    </location>
</feature>
<feature type="transmembrane region" description="Helical" evidence="7">
    <location>
        <begin position="237"/>
        <end position="255"/>
    </location>
</feature>
<comment type="caution">
    <text evidence="10">The sequence shown here is derived from an EMBL/GenBank/DDBJ whole genome shotgun (WGS) entry which is preliminary data.</text>
</comment>
<reference evidence="10 11" key="2">
    <citation type="submission" date="2014-03" db="EMBL/GenBank/DDBJ databases">
        <title>Draft Genome Sequences of Four Burkholderia Strains.</title>
        <authorList>
            <person name="Liu X.Y."/>
            <person name="Li C.X."/>
            <person name="Xu J.H."/>
        </authorList>
    </citation>
    <scope>NUCLEOTIDE SEQUENCE [LARGE SCALE GENOMIC DNA]</scope>
    <source>
        <strain evidence="10 11">R27</strain>
    </source>
</reference>
<comment type="subcellular location">
    <subcellularLocation>
        <location evidence="1 7">Cell inner membrane</location>
        <topology evidence="1 7">Multi-pass membrane protein</topology>
    </subcellularLocation>
</comment>
<dbReference type="Pfam" id="PF06808">
    <property type="entry name" value="DctM"/>
    <property type="match status" value="1"/>
</dbReference>
<sequence length="423" mass="44699">MWAIAFGAGLLGLGVPVAICIGIAATLALSLNGTPLLVIPQQLFSNLNNVGLLAIPFFMLTGAIMDSGGVSKRIIEFSQALVGFMRGGIGQVTIVASMFFADLSGSATADTAAIGSVMIPGMVKKGYNRAFAVALQSAAGSLGLLSPVSMSMLVYAYTANVSVGTMFIAGIIPMLLVVASFMIVNYVTAVRHDYSAVEPFDGRKLWTTFREAFWALLTPIIILGGILGGIFTPVEAGVVAAVYVTLVSAFIFRTLKLSHFKDILVRTAVNTTRVSFLLGLAFVLGRYLIEAQIPLHVANSFLAVTTSAIVLLILINLFLIVAHTVLETISSIAVVIPVFLPLVVQMHIDPVVFGVIVLINSAIGINLPPIGFCLFTAASIGGVSVEKATRAIMPFILALVIDLLLIIFFPHIPQFLPHLLGAK</sequence>
<gene>
    <name evidence="10" type="ORF">BG57_12100</name>
    <name evidence="9" type="ORF">GCM10010985_36850</name>
</gene>
<dbReference type="EMBL" id="JFHE01000020">
    <property type="protein sequence ID" value="KDR32182.1"/>
    <property type="molecule type" value="Genomic_DNA"/>
</dbReference>
<dbReference type="GO" id="GO:0022857">
    <property type="term" value="F:transmembrane transporter activity"/>
    <property type="evidence" value="ECO:0007669"/>
    <property type="project" value="UniProtKB-UniRule"/>
</dbReference>
<feature type="transmembrane region" description="Helical" evidence="7">
    <location>
        <begin position="212"/>
        <end position="231"/>
    </location>
</feature>
<feature type="transmembrane region" description="Helical" evidence="7">
    <location>
        <begin position="329"/>
        <end position="348"/>
    </location>
</feature>
<evidence type="ECO:0000313" key="11">
    <source>
        <dbReference type="Proteomes" id="UP000027439"/>
    </source>
</evidence>
<reference evidence="9" key="4">
    <citation type="submission" date="2024-05" db="EMBL/GenBank/DDBJ databases">
        <authorList>
            <person name="Sun Q."/>
            <person name="Zhou Y."/>
        </authorList>
    </citation>
    <scope>NUCLEOTIDE SEQUENCE</scope>
    <source>
        <strain evidence="9">CGMCC 1.11013</strain>
    </source>
</reference>
<evidence type="ECO:0000256" key="1">
    <source>
        <dbReference type="ARBA" id="ARBA00004429"/>
    </source>
</evidence>
<dbReference type="InterPro" id="IPR004681">
    <property type="entry name" value="TRAP_DctM"/>
</dbReference>
<comment type="caution">
    <text evidence="7">Lacks conserved residue(s) required for the propagation of feature annotation.</text>
</comment>
<keyword evidence="3 7" id="KW-0997">Cell inner membrane</keyword>
<evidence type="ECO:0000256" key="7">
    <source>
        <dbReference type="RuleBase" id="RU369079"/>
    </source>
</evidence>
<dbReference type="RefSeq" id="WP_035967293.1">
    <property type="nucleotide sequence ID" value="NZ_BMEG01000006.1"/>
</dbReference>
<keyword evidence="4 7" id="KW-0812">Transmembrane</keyword>
<proteinExistence type="inferred from homology"/>
<reference evidence="9" key="1">
    <citation type="journal article" date="2014" name="Int. J. Syst. Evol. Microbiol.">
        <title>Complete genome of a new Firmicutes species belonging to the dominant human colonic microbiota ('Ruminococcus bicirculans') reveals two chromosomes and a selective capacity to utilize plant glucans.</title>
        <authorList>
            <consortium name="NISC Comparative Sequencing Program"/>
            <person name="Wegmann U."/>
            <person name="Louis P."/>
            <person name="Goesmann A."/>
            <person name="Henrissat B."/>
            <person name="Duncan S.H."/>
            <person name="Flint H.J."/>
        </authorList>
    </citation>
    <scope>NUCLEOTIDE SEQUENCE</scope>
    <source>
        <strain evidence="9">CGMCC 1.11013</strain>
    </source>
</reference>
<protein>
    <recommendedName>
        <fullName evidence="7">TRAP transporter large permease protein</fullName>
    </recommendedName>
</protein>
<dbReference type="InterPro" id="IPR010656">
    <property type="entry name" value="DctM"/>
</dbReference>
<evidence type="ECO:0000259" key="8">
    <source>
        <dbReference type="Pfam" id="PF06808"/>
    </source>
</evidence>
<feature type="transmembrane region" description="Helical" evidence="7">
    <location>
        <begin position="354"/>
        <end position="380"/>
    </location>
</feature>
<feature type="transmembrane region" description="Helical" evidence="7">
    <location>
        <begin position="44"/>
        <end position="65"/>
    </location>
</feature>
<keyword evidence="6 7" id="KW-0472">Membrane</keyword>
<evidence type="ECO:0000256" key="2">
    <source>
        <dbReference type="ARBA" id="ARBA00022475"/>
    </source>
</evidence>
<keyword evidence="5 7" id="KW-1133">Transmembrane helix</keyword>
<dbReference type="STRING" id="1071679.BG57_12100"/>
<dbReference type="GO" id="GO:0005886">
    <property type="term" value="C:plasma membrane"/>
    <property type="evidence" value="ECO:0007669"/>
    <property type="project" value="UniProtKB-SubCell"/>
</dbReference>
<keyword evidence="7" id="KW-0813">Transport</keyword>
<dbReference type="AlphaFoldDB" id="A0A069NVF9"/>
<dbReference type="Proteomes" id="UP000597138">
    <property type="component" value="Unassembled WGS sequence"/>
</dbReference>
<evidence type="ECO:0000313" key="9">
    <source>
        <dbReference type="EMBL" id="GGD79019.1"/>
    </source>
</evidence>
<keyword evidence="2" id="KW-1003">Cell membrane</keyword>
<dbReference type="eggNOG" id="COG1593">
    <property type="taxonomic scope" value="Bacteria"/>
</dbReference>
<evidence type="ECO:0000256" key="6">
    <source>
        <dbReference type="ARBA" id="ARBA00023136"/>
    </source>
</evidence>
<dbReference type="PIRSF" id="PIRSF006066">
    <property type="entry name" value="HI0050"/>
    <property type="match status" value="1"/>
</dbReference>
<evidence type="ECO:0000313" key="10">
    <source>
        <dbReference type="EMBL" id="KDR32182.1"/>
    </source>
</evidence>
<comment type="similarity">
    <text evidence="7">Belongs to the TRAP transporter large permease family.</text>
</comment>
<evidence type="ECO:0000256" key="4">
    <source>
        <dbReference type="ARBA" id="ARBA00022692"/>
    </source>
</evidence>
<comment type="subunit">
    <text evidence="7">The complex comprises the extracytoplasmic solute receptor protein and the two transmembrane proteins.</text>
</comment>
<dbReference type="PANTHER" id="PTHR33362:SF2">
    <property type="entry name" value="TRAP TRANSPORTER LARGE PERMEASE PROTEIN"/>
    <property type="match status" value="1"/>
</dbReference>
<dbReference type="Proteomes" id="UP000027439">
    <property type="component" value="Unassembled WGS sequence"/>
</dbReference>
<feature type="transmembrane region" description="Helical" evidence="7">
    <location>
        <begin position="267"/>
        <end position="289"/>
    </location>
</feature>
<feature type="transmembrane region" description="Helical" evidence="7">
    <location>
        <begin position="301"/>
        <end position="322"/>
    </location>
</feature>
<name>A0A069NVF9_9BURK</name>
<keyword evidence="12" id="KW-1185">Reference proteome</keyword>
<organism evidence="10 11">
    <name type="scientific">Caballeronia grimmiae</name>
    <dbReference type="NCBI Taxonomy" id="1071679"/>
    <lineage>
        <taxon>Bacteria</taxon>
        <taxon>Pseudomonadati</taxon>
        <taxon>Pseudomonadota</taxon>
        <taxon>Betaproteobacteria</taxon>
        <taxon>Burkholderiales</taxon>
        <taxon>Burkholderiaceae</taxon>
        <taxon>Caballeronia</taxon>
    </lineage>
</organism>
<reference evidence="12" key="3">
    <citation type="journal article" date="2019" name="Int. J. Syst. Evol. Microbiol.">
        <title>The Global Catalogue of Microorganisms (GCM) 10K type strain sequencing project: providing services to taxonomists for standard genome sequencing and annotation.</title>
        <authorList>
            <consortium name="The Broad Institute Genomics Platform"/>
            <consortium name="The Broad Institute Genome Sequencing Center for Infectious Disease"/>
            <person name="Wu L."/>
            <person name="Ma J."/>
        </authorList>
    </citation>
    <scope>NUCLEOTIDE SEQUENCE [LARGE SCALE GENOMIC DNA]</scope>
    <source>
        <strain evidence="12">CGMCC 1.11013</strain>
    </source>
</reference>
<evidence type="ECO:0000256" key="5">
    <source>
        <dbReference type="ARBA" id="ARBA00022989"/>
    </source>
</evidence>
<dbReference type="OrthoDB" id="9777699at2"/>
<dbReference type="PANTHER" id="PTHR33362">
    <property type="entry name" value="SIALIC ACID TRAP TRANSPORTER PERMEASE PROTEIN SIAT-RELATED"/>
    <property type="match status" value="1"/>
</dbReference>
<feature type="transmembrane region" description="Helical" evidence="7">
    <location>
        <begin position="130"/>
        <end position="157"/>
    </location>
</feature>
<comment type="function">
    <text evidence="7">Part of the tripartite ATP-independent periplasmic (TRAP) transport system.</text>
</comment>